<feature type="compositionally biased region" description="Polar residues" evidence="1">
    <location>
        <begin position="129"/>
        <end position="145"/>
    </location>
</feature>
<feature type="region of interest" description="Disordered" evidence="1">
    <location>
        <begin position="129"/>
        <end position="380"/>
    </location>
</feature>
<name>A0A444X081_ARAHY</name>
<feature type="domain" description="PB1-like" evidence="2">
    <location>
        <begin position="1"/>
        <end position="103"/>
    </location>
</feature>
<dbReference type="InterPro" id="IPR058594">
    <property type="entry name" value="PB1-like_dom_pln"/>
</dbReference>
<dbReference type="Proteomes" id="UP000289738">
    <property type="component" value="Chromosome B10"/>
</dbReference>
<dbReference type="EMBL" id="SDMP01000020">
    <property type="protein sequence ID" value="RYQ83023.1"/>
    <property type="molecule type" value="Genomic_DNA"/>
</dbReference>
<reference evidence="3 4" key="1">
    <citation type="submission" date="2019-01" db="EMBL/GenBank/DDBJ databases">
        <title>Sequencing of cultivated peanut Arachis hypogaea provides insights into genome evolution and oil improvement.</title>
        <authorList>
            <person name="Chen X."/>
        </authorList>
    </citation>
    <scope>NUCLEOTIDE SEQUENCE [LARGE SCALE GENOMIC DNA]</scope>
    <source>
        <strain evidence="4">cv. Fuhuasheng</strain>
        <tissue evidence="3">Leaves</tissue>
    </source>
</reference>
<feature type="compositionally biased region" description="Pro residues" evidence="1">
    <location>
        <begin position="182"/>
        <end position="192"/>
    </location>
</feature>
<keyword evidence="4" id="KW-1185">Reference proteome</keyword>
<feature type="region of interest" description="Disordered" evidence="1">
    <location>
        <begin position="532"/>
        <end position="602"/>
    </location>
</feature>
<sequence length="637" mass="70139">MDEGITIVYHHGGNFVTKLNGSLVYDNDHTDELTGLDEDVLDVFSLRDYYKILGYDNMVECWWLVPGRPMKSGLRALSHDKELVEMDFYAKNNGGTVHIYYEHGVSQPMVEEEAPELIELTSNATGVENVVKGTTPSPKNDTPTIPSHIKSPINNTSEGPSEEASKSLPASASIPLVKKIPQPKPAPKPTSKPRPATKEKTKPTPKPKPAPKETPKPISKPTPKPKSTSKPAPQPNPTSNTIKSTPKFGSKPNPTPKSASKPNPTPKSAPKSKATSSKSIHTATRSSARLKGRVVGQKQDTGSKKTYISLDDNNGSDSDSHDSLRKFKLKHAPGAAWKKDKEKIVEEDDGLVVENSDEEVDWAQSEELKTPPNSDEEWSDDDVHPIFSEGGRFGELKLQVGMKFSNKNEFIDAVREFTIQEGREIKFRRNESYRVRAIYKWTTGEDEDMVRCPWVAYASRDSEETCWQLKTFKNEHICPRMSKNRAANRRWLAGKLVKKLRRGHTKRSCAHRKADDLASALVNAAAAVVAKEKGSKAGETTDSANAGTTNTQAAEINENAPLAPGQADDDANASEIVPPSDPHPPPQQVTRPDKLQSKRKKTFNVDLMQGASSGITTRLAKFMTFVPTPGFKPPTTK</sequence>
<evidence type="ECO:0000313" key="4">
    <source>
        <dbReference type="Proteomes" id="UP000289738"/>
    </source>
</evidence>
<gene>
    <name evidence="3" type="ORF">Ahy_B10g101638</name>
</gene>
<dbReference type="AlphaFoldDB" id="A0A444X081"/>
<protein>
    <recommendedName>
        <fullName evidence="2">PB1-like domain-containing protein</fullName>
    </recommendedName>
</protein>
<evidence type="ECO:0000313" key="3">
    <source>
        <dbReference type="EMBL" id="RYQ83023.1"/>
    </source>
</evidence>
<proteinExistence type="predicted"/>
<accession>A0A444X081</accession>
<dbReference type="PRINTS" id="PR01217">
    <property type="entry name" value="PRICHEXTENSN"/>
</dbReference>
<dbReference type="PANTHER" id="PTHR31973">
    <property type="entry name" value="POLYPROTEIN, PUTATIVE-RELATED"/>
    <property type="match status" value="1"/>
</dbReference>
<dbReference type="PANTHER" id="PTHR31973:SF187">
    <property type="entry name" value="MUTATOR TRANSPOSASE MUDRA PROTEIN"/>
    <property type="match status" value="1"/>
</dbReference>
<feature type="compositionally biased region" description="Acidic residues" evidence="1">
    <location>
        <begin position="345"/>
        <end position="361"/>
    </location>
</feature>
<organism evidence="3 4">
    <name type="scientific">Arachis hypogaea</name>
    <name type="common">Peanut</name>
    <dbReference type="NCBI Taxonomy" id="3818"/>
    <lineage>
        <taxon>Eukaryota</taxon>
        <taxon>Viridiplantae</taxon>
        <taxon>Streptophyta</taxon>
        <taxon>Embryophyta</taxon>
        <taxon>Tracheophyta</taxon>
        <taxon>Spermatophyta</taxon>
        <taxon>Magnoliopsida</taxon>
        <taxon>eudicotyledons</taxon>
        <taxon>Gunneridae</taxon>
        <taxon>Pentapetalae</taxon>
        <taxon>rosids</taxon>
        <taxon>fabids</taxon>
        <taxon>Fabales</taxon>
        <taxon>Fabaceae</taxon>
        <taxon>Papilionoideae</taxon>
        <taxon>50 kb inversion clade</taxon>
        <taxon>dalbergioids sensu lato</taxon>
        <taxon>Dalbergieae</taxon>
        <taxon>Pterocarpus clade</taxon>
        <taxon>Arachis</taxon>
    </lineage>
</organism>
<comment type="caution">
    <text evidence="3">The sequence shown here is derived from an EMBL/GenBank/DDBJ whole genome shotgun (WGS) entry which is preliminary data.</text>
</comment>
<dbReference type="STRING" id="3818.A0A444X081"/>
<dbReference type="Pfam" id="PF26130">
    <property type="entry name" value="PB1-like"/>
    <property type="match status" value="1"/>
</dbReference>
<feature type="compositionally biased region" description="Low complexity" evidence="1">
    <location>
        <begin position="250"/>
        <end position="279"/>
    </location>
</feature>
<feature type="compositionally biased region" description="Polar residues" evidence="1">
    <location>
        <begin position="540"/>
        <end position="554"/>
    </location>
</feature>
<evidence type="ECO:0000259" key="2">
    <source>
        <dbReference type="Pfam" id="PF26130"/>
    </source>
</evidence>
<evidence type="ECO:0000256" key="1">
    <source>
        <dbReference type="SAM" id="MobiDB-lite"/>
    </source>
</evidence>